<name>A0A2K2DDY9_BRADI</name>
<evidence type="ECO:0000313" key="1">
    <source>
        <dbReference type="EMBL" id="PNT72525.1"/>
    </source>
</evidence>
<keyword evidence="3" id="KW-1185">Reference proteome</keyword>
<protein>
    <submittedName>
        <fullName evidence="1 2">Uncharacterized protein</fullName>
    </submittedName>
</protein>
<reference evidence="1 2" key="1">
    <citation type="journal article" date="2010" name="Nature">
        <title>Genome sequencing and analysis of the model grass Brachypodium distachyon.</title>
        <authorList>
            <consortium name="International Brachypodium Initiative"/>
        </authorList>
    </citation>
    <scope>NUCLEOTIDE SEQUENCE [LARGE SCALE GENOMIC DNA]</scope>
    <source>
        <strain evidence="1 2">Bd21</strain>
    </source>
</reference>
<accession>A0A2K2DDY9</accession>
<dbReference type="Gramene" id="PNT72525">
    <property type="protein sequence ID" value="PNT72525"/>
    <property type="gene ID" value="BRADI_2g45486v3"/>
</dbReference>
<sequence>MANWSVRCEPSVFSWPNRTASKAGQRLPPCLLGLVALRSALWALFRFFHGSFHLGTVRQRSSRLLACLPVEAPRAQNGAPLIPRIEPSLLAAPCASHHQSALPEHSADAPQRAAGIEHLSPPPIPLNPPRYAIATQGSQARLHQNHGKNIEQGLKAFRNSAKLDAEHENEKTILLMDMQVDSGTAFQGPKWTFDPLVVRNGSII</sequence>
<proteinExistence type="predicted"/>
<dbReference type="EMBL" id="CM000881">
    <property type="protein sequence ID" value="PNT72525.1"/>
    <property type="molecule type" value="Genomic_DNA"/>
</dbReference>
<reference evidence="2" key="3">
    <citation type="submission" date="2018-08" db="UniProtKB">
        <authorList>
            <consortium name="EnsemblPlants"/>
        </authorList>
    </citation>
    <scope>IDENTIFICATION</scope>
    <source>
        <strain evidence="2">cv. Bd21</strain>
    </source>
</reference>
<evidence type="ECO:0000313" key="3">
    <source>
        <dbReference type="Proteomes" id="UP000008810"/>
    </source>
</evidence>
<dbReference type="InParanoid" id="A0A2K2DDY9"/>
<organism evidence="1">
    <name type="scientific">Brachypodium distachyon</name>
    <name type="common">Purple false brome</name>
    <name type="synonym">Trachynia distachya</name>
    <dbReference type="NCBI Taxonomy" id="15368"/>
    <lineage>
        <taxon>Eukaryota</taxon>
        <taxon>Viridiplantae</taxon>
        <taxon>Streptophyta</taxon>
        <taxon>Embryophyta</taxon>
        <taxon>Tracheophyta</taxon>
        <taxon>Spermatophyta</taxon>
        <taxon>Magnoliopsida</taxon>
        <taxon>Liliopsida</taxon>
        <taxon>Poales</taxon>
        <taxon>Poaceae</taxon>
        <taxon>BOP clade</taxon>
        <taxon>Pooideae</taxon>
        <taxon>Stipodae</taxon>
        <taxon>Brachypodieae</taxon>
        <taxon>Brachypodium</taxon>
    </lineage>
</organism>
<dbReference type="AlphaFoldDB" id="A0A2K2DDY9"/>
<gene>
    <name evidence="1" type="ORF">BRADI_2g45486v3</name>
</gene>
<reference evidence="1" key="2">
    <citation type="submission" date="2017-06" db="EMBL/GenBank/DDBJ databases">
        <title>WGS assembly of Brachypodium distachyon.</title>
        <authorList>
            <consortium name="The International Brachypodium Initiative"/>
            <person name="Lucas S."/>
            <person name="Harmon-Smith M."/>
            <person name="Lail K."/>
            <person name="Tice H."/>
            <person name="Grimwood J."/>
            <person name="Bruce D."/>
            <person name="Barry K."/>
            <person name="Shu S."/>
            <person name="Lindquist E."/>
            <person name="Wang M."/>
            <person name="Pitluck S."/>
            <person name="Vogel J.P."/>
            <person name="Garvin D.F."/>
            <person name="Mockler T.C."/>
            <person name="Schmutz J."/>
            <person name="Rokhsar D."/>
            <person name="Bevan M.W."/>
        </authorList>
    </citation>
    <scope>NUCLEOTIDE SEQUENCE</scope>
    <source>
        <strain evidence="1">Bd21</strain>
    </source>
</reference>
<evidence type="ECO:0000313" key="2">
    <source>
        <dbReference type="EnsemblPlants" id="PNT72525"/>
    </source>
</evidence>
<dbReference type="EnsemblPlants" id="PNT72525">
    <property type="protein sequence ID" value="PNT72525"/>
    <property type="gene ID" value="BRADI_2g45486v3"/>
</dbReference>
<dbReference type="Proteomes" id="UP000008810">
    <property type="component" value="Chromosome 2"/>
</dbReference>